<keyword evidence="3" id="KW-1185">Reference proteome</keyword>
<dbReference type="Proteomes" id="UP000525923">
    <property type="component" value="Unassembled WGS sequence"/>
</dbReference>
<dbReference type="Pfam" id="PF21747">
    <property type="entry name" value="YpoC"/>
    <property type="match status" value="1"/>
</dbReference>
<proteinExistence type="predicted"/>
<comment type="caution">
    <text evidence="2">The sequence shown here is derived from an EMBL/GenBank/DDBJ whole genome shotgun (WGS) entry which is preliminary data.</text>
</comment>
<dbReference type="AlphaFoldDB" id="A0A7W8CRG6"/>
<dbReference type="RefSeq" id="WP_135505451.1">
    <property type="nucleotide sequence ID" value="NZ_JACHHE010000001.1"/>
</dbReference>
<dbReference type="OrthoDB" id="2360594at2"/>
<gene>
    <name evidence="2" type="ORF">HNQ44_000077</name>
</gene>
<evidence type="ECO:0000313" key="2">
    <source>
        <dbReference type="EMBL" id="MBB5178655.1"/>
    </source>
</evidence>
<reference evidence="2 3" key="1">
    <citation type="submission" date="2020-08" db="EMBL/GenBank/DDBJ databases">
        <title>Genomic Encyclopedia of Type Strains, Phase IV (KMG-IV): sequencing the most valuable type-strain genomes for metagenomic binning, comparative biology and taxonomic classification.</title>
        <authorList>
            <person name="Goeker M."/>
        </authorList>
    </citation>
    <scope>NUCLEOTIDE SEQUENCE [LARGE SCALE GENOMIC DNA]</scope>
    <source>
        <strain evidence="2 3">DSM 15895</strain>
    </source>
</reference>
<feature type="domain" description="YpoC-like" evidence="1">
    <location>
        <begin position="10"/>
        <end position="101"/>
    </location>
</feature>
<evidence type="ECO:0000313" key="3">
    <source>
        <dbReference type="Proteomes" id="UP000525923"/>
    </source>
</evidence>
<evidence type="ECO:0000259" key="1">
    <source>
        <dbReference type="Pfam" id="PF21747"/>
    </source>
</evidence>
<protein>
    <recommendedName>
        <fullName evidence="1">YpoC-like domain-containing protein</fullName>
    </recommendedName>
</protein>
<organism evidence="2 3">
    <name type="scientific">Planococcus koreensis</name>
    <dbReference type="NCBI Taxonomy" id="112331"/>
    <lineage>
        <taxon>Bacteria</taxon>
        <taxon>Bacillati</taxon>
        <taxon>Bacillota</taxon>
        <taxon>Bacilli</taxon>
        <taxon>Bacillales</taxon>
        <taxon>Caryophanaceae</taxon>
        <taxon>Planococcus</taxon>
    </lineage>
</organism>
<sequence>MKQSQKLTKETIDPYFVQWQRLSTELLYVHQQRSKSADELMAQGILLFTALLEECGGELAPLNCGERLSFVNAKPAQFAAFRQLDELFTEMNKKISSKRIQLNKNAH</sequence>
<accession>A0A7W8CRG6</accession>
<dbReference type="InterPro" id="IPR048427">
    <property type="entry name" value="YpoC"/>
</dbReference>
<name>A0A7W8CRG6_9BACL</name>
<dbReference type="EMBL" id="JACHHE010000001">
    <property type="protein sequence ID" value="MBB5178655.1"/>
    <property type="molecule type" value="Genomic_DNA"/>
</dbReference>